<reference evidence="1 2" key="1">
    <citation type="journal article" date="2019" name="Sci. Rep.">
        <title>Orb-weaving spider Araneus ventricosus genome elucidates the spidroin gene catalogue.</title>
        <authorList>
            <person name="Kono N."/>
            <person name="Nakamura H."/>
            <person name="Ohtoshi R."/>
            <person name="Moran D.A.P."/>
            <person name="Shinohara A."/>
            <person name="Yoshida Y."/>
            <person name="Fujiwara M."/>
            <person name="Mori M."/>
            <person name="Tomita M."/>
            <person name="Arakawa K."/>
        </authorList>
    </citation>
    <scope>NUCLEOTIDE SEQUENCE [LARGE SCALE GENOMIC DNA]</scope>
</reference>
<dbReference type="Proteomes" id="UP000499080">
    <property type="component" value="Unassembled WGS sequence"/>
</dbReference>
<keyword evidence="2" id="KW-1185">Reference proteome</keyword>
<dbReference type="EMBL" id="BGPR01154217">
    <property type="protein sequence ID" value="GBL70944.1"/>
    <property type="molecule type" value="Genomic_DNA"/>
</dbReference>
<protein>
    <submittedName>
        <fullName evidence="1">Uncharacterized protein</fullName>
    </submittedName>
</protein>
<evidence type="ECO:0000313" key="1">
    <source>
        <dbReference type="EMBL" id="GBL70944.1"/>
    </source>
</evidence>
<comment type="caution">
    <text evidence="1">The sequence shown here is derived from an EMBL/GenBank/DDBJ whole genome shotgun (WGS) entry which is preliminary data.</text>
</comment>
<proteinExistence type="predicted"/>
<gene>
    <name evidence="1" type="ORF">AVEN_98464_1</name>
</gene>
<sequence>MNLLEFATRFKNDYTKRQDSCEENIDQDAIETEAPKKGRLITLTDNTKMSVRNVLAVVRVPYFVAETDPENYFHSLLRKYKPFTNEIELLKS</sequence>
<name>A0A4Y1ZX10_ARAVE</name>
<accession>A0A4Y1ZX10</accession>
<organism evidence="1 2">
    <name type="scientific">Araneus ventricosus</name>
    <name type="common">Orbweaver spider</name>
    <name type="synonym">Epeira ventricosa</name>
    <dbReference type="NCBI Taxonomy" id="182803"/>
    <lineage>
        <taxon>Eukaryota</taxon>
        <taxon>Metazoa</taxon>
        <taxon>Ecdysozoa</taxon>
        <taxon>Arthropoda</taxon>
        <taxon>Chelicerata</taxon>
        <taxon>Arachnida</taxon>
        <taxon>Araneae</taxon>
        <taxon>Araneomorphae</taxon>
        <taxon>Entelegynae</taxon>
        <taxon>Araneoidea</taxon>
        <taxon>Araneidae</taxon>
        <taxon>Araneus</taxon>
    </lineage>
</organism>
<evidence type="ECO:0000313" key="2">
    <source>
        <dbReference type="Proteomes" id="UP000499080"/>
    </source>
</evidence>
<dbReference type="OrthoDB" id="416437at2759"/>
<dbReference type="AlphaFoldDB" id="A0A4Y1ZX10"/>